<name>A0A076NPE6_9CORY</name>
<evidence type="ECO:0000256" key="2">
    <source>
        <dbReference type="ARBA" id="ARBA00022475"/>
    </source>
</evidence>
<dbReference type="STRING" id="156978.CIMIT_09205"/>
<dbReference type="HOGENOM" id="CLU_010363_8_3_11"/>
<keyword evidence="3 6" id="KW-0812">Transmembrane</keyword>
<dbReference type="NCBIfam" id="TIGR00360">
    <property type="entry name" value="ComEC_N-term"/>
    <property type="match status" value="1"/>
</dbReference>
<dbReference type="Proteomes" id="UP000028780">
    <property type="component" value="Chromosome"/>
</dbReference>
<evidence type="ECO:0000256" key="3">
    <source>
        <dbReference type="ARBA" id="ARBA00022692"/>
    </source>
</evidence>
<dbReference type="InterPro" id="IPR004477">
    <property type="entry name" value="ComEC_N"/>
</dbReference>
<dbReference type="AlphaFoldDB" id="A0A076NPE6"/>
<feature type="domain" description="ComEC/Rec2-related protein" evidence="7">
    <location>
        <begin position="190"/>
        <end position="450"/>
    </location>
</feature>
<keyword evidence="5 6" id="KW-0472">Membrane</keyword>
<evidence type="ECO:0000313" key="8">
    <source>
        <dbReference type="EMBL" id="AIJ34056.1"/>
    </source>
</evidence>
<comment type="subcellular location">
    <subcellularLocation>
        <location evidence="1">Cell membrane</location>
        <topology evidence="1">Multi-pass membrane protein</topology>
    </subcellularLocation>
</comment>
<protein>
    <submittedName>
        <fullName evidence="8">Competence protein ComEC</fullName>
    </submittedName>
</protein>
<proteinExistence type="predicted"/>
<dbReference type="RefSeq" id="WP_038591989.1">
    <property type="nucleotide sequence ID" value="NZ_CP009211.1"/>
</dbReference>
<keyword evidence="9" id="KW-1185">Reference proteome</keyword>
<dbReference type="KEGG" id="cii:CIMIT_09205"/>
<accession>A0A076NPE6</accession>
<evidence type="ECO:0000256" key="5">
    <source>
        <dbReference type="ARBA" id="ARBA00023136"/>
    </source>
</evidence>
<dbReference type="OrthoDB" id="7177610at2"/>
<evidence type="ECO:0000256" key="6">
    <source>
        <dbReference type="SAM" id="Phobius"/>
    </source>
</evidence>
<dbReference type="PANTHER" id="PTHR30619">
    <property type="entry name" value="DNA INTERNALIZATION/COMPETENCE PROTEIN COMEC/REC2"/>
    <property type="match status" value="1"/>
</dbReference>
<dbReference type="InterPro" id="IPR052159">
    <property type="entry name" value="Competence_DNA_uptake"/>
</dbReference>
<dbReference type="PANTHER" id="PTHR30619:SF7">
    <property type="entry name" value="BETA-LACTAMASE DOMAIN PROTEIN"/>
    <property type="match status" value="1"/>
</dbReference>
<feature type="transmembrane region" description="Helical" evidence="6">
    <location>
        <begin position="374"/>
        <end position="396"/>
    </location>
</feature>
<dbReference type="EMBL" id="CP009211">
    <property type="protein sequence ID" value="AIJ34056.1"/>
    <property type="molecule type" value="Genomic_DNA"/>
</dbReference>
<reference evidence="8 9" key="1">
    <citation type="submission" date="2014-08" db="EMBL/GenBank/DDBJ databases">
        <title>Complete genome sequence of Corynebacterium imitans DSM 44264, isolated from a five-month-old boy with suspected pharyngeal diphtheria.</title>
        <authorList>
            <person name="Mollmann S."/>
            <person name="Albersmeier A."/>
            <person name="Ruckert C."/>
            <person name="Tauch A."/>
        </authorList>
    </citation>
    <scope>NUCLEOTIDE SEQUENCE [LARGE SCALE GENOMIC DNA]</scope>
    <source>
        <strain evidence="8 9">DSM 44264</strain>
    </source>
</reference>
<keyword evidence="2" id="KW-1003">Cell membrane</keyword>
<feature type="transmembrane region" description="Helical" evidence="6">
    <location>
        <begin position="242"/>
        <end position="260"/>
    </location>
</feature>
<feature type="transmembrane region" description="Helical" evidence="6">
    <location>
        <begin position="305"/>
        <end position="327"/>
    </location>
</feature>
<evidence type="ECO:0000256" key="4">
    <source>
        <dbReference type="ARBA" id="ARBA00022989"/>
    </source>
</evidence>
<feature type="transmembrane region" description="Helical" evidence="6">
    <location>
        <begin position="12"/>
        <end position="42"/>
    </location>
</feature>
<dbReference type="GO" id="GO:0005886">
    <property type="term" value="C:plasma membrane"/>
    <property type="evidence" value="ECO:0007669"/>
    <property type="project" value="UniProtKB-SubCell"/>
</dbReference>
<dbReference type="eggNOG" id="COG0658">
    <property type="taxonomic scope" value="Bacteria"/>
</dbReference>
<feature type="transmembrane region" description="Helical" evidence="6">
    <location>
        <begin position="429"/>
        <end position="450"/>
    </location>
</feature>
<evidence type="ECO:0000313" key="9">
    <source>
        <dbReference type="Proteomes" id="UP000028780"/>
    </source>
</evidence>
<evidence type="ECO:0000256" key="1">
    <source>
        <dbReference type="ARBA" id="ARBA00004651"/>
    </source>
</evidence>
<feature type="transmembrane region" description="Helical" evidence="6">
    <location>
        <begin position="339"/>
        <end position="362"/>
    </location>
</feature>
<evidence type="ECO:0000259" key="7">
    <source>
        <dbReference type="Pfam" id="PF03772"/>
    </source>
</evidence>
<organism evidence="8 9">
    <name type="scientific">Corynebacterium imitans</name>
    <dbReference type="NCBI Taxonomy" id="156978"/>
    <lineage>
        <taxon>Bacteria</taxon>
        <taxon>Bacillati</taxon>
        <taxon>Actinomycetota</taxon>
        <taxon>Actinomycetes</taxon>
        <taxon>Mycobacteriales</taxon>
        <taxon>Corynebacteriaceae</taxon>
        <taxon>Corynebacterium</taxon>
    </lineage>
</organism>
<dbReference type="Pfam" id="PF03772">
    <property type="entry name" value="Competence"/>
    <property type="match status" value="1"/>
</dbReference>
<sequence length="546" mass="56347">MQELRLVPAAVGVWVGALCCLLWGPVWAGGALAVGAGACVLYKEYGQAILVAGLGAASTLGTQLRCVLASRWEQTGHAQGSVVGTISGQPRELASGGYLIRMNVDGYPAAMPVFMEDLPPHAVPGAHVEAIGRVGESTVPGVGTVTINGDIAVHAGPQGMARLADYVRTTFDQAVQAQVGEATRGLIPGMVLGDTSSQSDAEQQMYIDTGLSHLSAVSGSNVAIVTSAAVIATTLLRLGLRYRLAAATAALLLFAGLVGPDPSVLRASVTGLVGLTAVMASTRAEPIHALCFSIIGLVLVDPDLAVHYGFALSVAATAGIVALSPLLYRALAFTQWPDIVVRALAVAIAADIATMPIIALMAGQVSLVSVVANVLVAPVVPLITVLGLLACVLSLLPGGFEALVLWIVEPLAWWVQAVAAYGANLPSATVNASPPVVLVCYGWIVAGFLLHRPRVTFAVVAALLLGTNVSFHAARPIDPTTLRAHVVETKEDVEPIPAGTELVVVLEGGRPHRFPVVTTSGIPVLFPNRDGRVVLYADGTQRLLGP</sequence>
<gene>
    <name evidence="8" type="ORF">CIMIT_09205</name>
</gene>
<feature type="transmembrane region" description="Helical" evidence="6">
    <location>
        <begin position="457"/>
        <end position="474"/>
    </location>
</feature>
<keyword evidence="4 6" id="KW-1133">Transmembrane helix</keyword>